<evidence type="ECO:0008006" key="6">
    <source>
        <dbReference type="Google" id="ProtNLM"/>
    </source>
</evidence>
<dbReference type="PROSITE" id="PS00997">
    <property type="entry name" value="G10_1"/>
    <property type="match status" value="1"/>
</dbReference>
<comment type="similarity">
    <text evidence="2">Belongs to the BUD31 (G10) family.</text>
</comment>
<dbReference type="InterPro" id="IPR001748">
    <property type="entry name" value="BUD31"/>
</dbReference>
<dbReference type="OrthoDB" id="277109at2759"/>
<accession>A0A9N8KLC5</accession>
<evidence type="ECO:0000256" key="3">
    <source>
        <dbReference type="ARBA" id="ARBA00023242"/>
    </source>
</evidence>
<dbReference type="GO" id="GO:0005681">
    <property type="term" value="C:spliceosomal complex"/>
    <property type="evidence" value="ECO:0007669"/>
    <property type="project" value="TreeGrafter"/>
</dbReference>
<dbReference type="PRINTS" id="PR00322">
    <property type="entry name" value="G10"/>
</dbReference>
<comment type="subcellular location">
    <subcellularLocation>
        <location evidence="1">Nucleus</location>
    </subcellularLocation>
</comment>
<reference evidence="4" key="1">
    <citation type="submission" date="2020-06" db="EMBL/GenBank/DDBJ databases">
        <authorList>
            <person name="Onetto C."/>
        </authorList>
    </citation>
    <scope>NUCLEOTIDE SEQUENCE</scope>
</reference>
<dbReference type="GO" id="GO:0000398">
    <property type="term" value="P:mRNA splicing, via spliceosome"/>
    <property type="evidence" value="ECO:0007669"/>
    <property type="project" value="TreeGrafter"/>
</dbReference>
<name>A0A9N8KLC5_9PEZI</name>
<comment type="caution">
    <text evidence="4">The sequence shown here is derived from an EMBL/GenBank/DDBJ whole genome shotgun (WGS) entry which is preliminary data.</text>
</comment>
<dbReference type="PANTHER" id="PTHR19411:SF0">
    <property type="entry name" value="PROTEIN BUD31 HOMOLOG"/>
    <property type="match status" value="1"/>
</dbReference>
<organism evidence="4 5">
    <name type="scientific">Aureobasidium uvarum</name>
    <dbReference type="NCBI Taxonomy" id="2773716"/>
    <lineage>
        <taxon>Eukaryota</taxon>
        <taxon>Fungi</taxon>
        <taxon>Dikarya</taxon>
        <taxon>Ascomycota</taxon>
        <taxon>Pezizomycotina</taxon>
        <taxon>Dothideomycetes</taxon>
        <taxon>Dothideomycetidae</taxon>
        <taxon>Dothideales</taxon>
        <taxon>Saccotheciaceae</taxon>
        <taxon>Aureobasidium</taxon>
    </lineage>
</organism>
<protein>
    <recommendedName>
        <fullName evidence="6">G10 protein</fullName>
    </recommendedName>
</protein>
<dbReference type="EMBL" id="CAINUL010000005">
    <property type="protein sequence ID" value="CAD0110051.1"/>
    <property type="molecule type" value="Genomic_DNA"/>
</dbReference>
<evidence type="ECO:0000256" key="2">
    <source>
        <dbReference type="ARBA" id="ARBA00005287"/>
    </source>
</evidence>
<dbReference type="Proteomes" id="UP000745764">
    <property type="component" value="Unassembled WGS sequence"/>
</dbReference>
<keyword evidence="5" id="KW-1185">Reference proteome</keyword>
<evidence type="ECO:0000313" key="4">
    <source>
        <dbReference type="EMBL" id="CAD0110051.1"/>
    </source>
</evidence>
<dbReference type="PANTHER" id="PTHR19411">
    <property type="entry name" value="PROTEIN BUD31-RELATED"/>
    <property type="match status" value="1"/>
</dbReference>
<sequence length="164" mass="19008">MPPIRSSRNRKPPPDGFEDIEDTLLEFSNKLKDAENASHEGKKKHEMVWPVFQITHQPRDGGLRTTDADSAHQASKYIYDLYYEKEAISKQLYEWLLKNNYADKNLIAKWKKQGYEKLCCLRCIQTKETNFNSTCICRVPRKQLKEDQVIQCVNCGCRGCGSSD</sequence>
<dbReference type="AlphaFoldDB" id="A0A9N8KLC5"/>
<proteinExistence type="inferred from homology"/>
<dbReference type="InterPro" id="IPR018230">
    <property type="entry name" value="BUD31/G10-rel_CS"/>
</dbReference>
<keyword evidence="3" id="KW-0539">Nucleus</keyword>
<evidence type="ECO:0000256" key="1">
    <source>
        <dbReference type="ARBA" id="ARBA00004123"/>
    </source>
</evidence>
<evidence type="ECO:0000313" key="5">
    <source>
        <dbReference type="Proteomes" id="UP000745764"/>
    </source>
</evidence>
<dbReference type="Pfam" id="PF01125">
    <property type="entry name" value="BUD31"/>
    <property type="match status" value="2"/>
</dbReference>
<gene>
    <name evidence="4" type="ORF">AWRI4620_LOCUS4306</name>
</gene>